<evidence type="ECO:0000313" key="2">
    <source>
        <dbReference type="EMBL" id="AFM40017.1"/>
    </source>
</evidence>
<feature type="transmembrane region" description="Helical" evidence="1">
    <location>
        <begin position="12"/>
        <end position="34"/>
    </location>
</feature>
<dbReference type="Proteomes" id="UP000002892">
    <property type="component" value="Chromosome"/>
</dbReference>
<sequence length="122" mass="14480">MFIALKSCKLLKIFWIILLVGILIGIYSWLNLAFSIDLKKFWLVGIVLSFLLVLILHQLTKLWIIPIVVFLLDLIYHFKFPYTGELFITYYLVDIPFLVLTILFTIWIYILRKIKNGIKEDN</sequence>
<dbReference type="RefSeq" id="WP_014826026.1">
    <property type="nucleotide sequence ID" value="NC_018068.1"/>
</dbReference>
<gene>
    <name evidence="2" type="ordered locus">Desaci_0972</name>
</gene>
<dbReference type="OrthoDB" id="9852520at2"/>
<reference evidence="2 3" key="1">
    <citation type="journal article" date="2012" name="J. Bacteriol.">
        <title>Complete genome sequences of Desulfosporosinus orientis DSM765T, Desulfosporosinus youngiae DSM17734T, Desulfosporosinus meridiei DSM13257T, and Desulfosporosinus acidiphilus DSM22704T.</title>
        <authorList>
            <person name="Pester M."/>
            <person name="Brambilla E."/>
            <person name="Alazard D."/>
            <person name="Rattei T."/>
            <person name="Weinmaier T."/>
            <person name="Han J."/>
            <person name="Lucas S."/>
            <person name="Lapidus A."/>
            <person name="Cheng J.F."/>
            <person name="Goodwin L."/>
            <person name="Pitluck S."/>
            <person name="Peters L."/>
            <person name="Ovchinnikova G."/>
            <person name="Teshima H."/>
            <person name="Detter J.C."/>
            <person name="Han C.S."/>
            <person name="Tapia R."/>
            <person name="Land M.L."/>
            <person name="Hauser L."/>
            <person name="Kyrpides N.C."/>
            <person name="Ivanova N.N."/>
            <person name="Pagani I."/>
            <person name="Huntmann M."/>
            <person name="Wei C.L."/>
            <person name="Davenport K.W."/>
            <person name="Daligault H."/>
            <person name="Chain P.S."/>
            <person name="Chen A."/>
            <person name="Mavromatis K."/>
            <person name="Markowitz V."/>
            <person name="Szeto E."/>
            <person name="Mikhailova N."/>
            <person name="Pati A."/>
            <person name="Wagner M."/>
            <person name="Woyke T."/>
            <person name="Ollivier B."/>
            <person name="Klenk H.P."/>
            <person name="Spring S."/>
            <person name="Loy A."/>
        </authorList>
    </citation>
    <scope>NUCLEOTIDE SEQUENCE [LARGE SCALE GENOMIC DNA]</scope>
    <source>
        <strain evidence="3">DSM 22704 / JCM 16185 / SJ4</strain>
    </source>
</reference>
<dbReference type="KEGG" id="dai:Desaci_0972"/>
<keyword evidence="1" id="KW-0812">Transmembrane</keyword>
<accession>I4D2J3</accession>
<evidence type="ECO:0000256" key="1">
    <source>
        <dbReference type="SAM" id="Phobius"/>
    </source>
</evidence>
<keyword evidence="3" id="KW-1185">Reference proteome</keyword>
<dbReference type="EMBL" id="CP003639">
    <property type="protein sequence ID" value="AFM40017.1"/>
    <property type="molecule type" value="Genomic_DNA"/>
</dbReference>
<feature type="transmembrane region" description="Helical" evidence="1">
    <location>
        <begin position="88"/>
        <end position="110"/>
    </location>
</feature>
<protein>
    <submittedName>
        <fullName evidence="2">Uncharacterized protein</fullName>
    </submittedName>
</protein>
<dbReference type="AlphaFoldDB" id="I4D2J3"/>
<organism evidence="2 3">
    <name type="scientific">Desulfosporosinus acidiphilus (strain DSM 22704 / JCM 16185 / SJ4)</name>
    <dbReference type="NCBI Taxonomy" id="646529"/>
    <lineage>
        <taxon>Bacteria</taxon>
        <taxon>Bacillati</taxon>
        <taxon>Bacillota</taxon>
        <taxon>Clostridia</taxon>
        <taxon>Eubacteriales</taxon>
        <taxon>Desulfitobacteriaceae</taxon>
        <taxon>Desulfosporosinus</taxon>
    </lineage>
</organism>
<dbReference type="HOGENOM" id="CLU_2057601_0_0_9"/>
<feature type="transmembrane region" description="Helical" evidence="1">
    <location>
        <begin position="40"/>
        <end position="56"/>
    </location>
</feature>
<evidence type="ECO:0000313" key="3">
    <source>
        <dbReference type="Proteomes" id="UP000002892"/>
    </source>
</evidence>
<keyword evidence="1" id="KW-1133">Transmembrane helix</keyword>
<keyword evidence="1" id="KW-0472">Membrane</keyword>
<name>I4D2J3_DESAJ</name>
<proteinExistence type="predicted"/>